<reference evidence="2 3" key="1">
    <citation type="submission" date="2019-08" db="EMBL/GenBank/DDBJ databases">
        <title>Hyperibacter terrae gen. nov., sp. nov. and Hyperibacter viscosus sp. nov., two new members in the family Rhodospirillaceae isolated from the rhizosphere of Hypericum perforatum.</title>
        <authorList>
            <person name="Noviana Z."/>
        </authorList>
    </citation>
    <scope>NUCLEOTIDE SEQUENCE [LARGE SCALE GENOMIC DNA]</scope>
    <source>
        <strain evidence="2 3">R5913</strain>
    </source>
</reference>
<proteinExistence type="predicted"/>
<dbReference type="RefSeq" id="WP_151177207.1">
    <property type="nucleotide sequence ID" value="NZ_CP042906.1"/>
</dbReference>
<accession>A0A5J6MKU4</accession>
<protein>
    <submittedName>
        <fullName evidence="2">Uncharacterized protein</fullName>
    </submittedName>
</protein>
<evidence type="ECO:0000313" key="2">
    <source>
        <dbReference type="EMBL" id="QEX16910.1"/>
    </source>
</evidence>
<feature type="region of interest" description="Disordered" evidence="1">
    <location>
        <begin position="42"/>
        <end position="76"/>
    </location>
</feature>
<dbReference type="Proteomes" id="UP000326202">
    <property type="component" value="Chromosome"/>
</dbReference>
<dbReference type="AlphaFoldDB" id="A0A5J6MKU4"/>
<gene>
    <name evidence="2" type="ORF">FRZ44_22050</name>
</gene>
<organism evidence="2 3">
    <name type="scientific">Hypericibacter terrae</name>
    <dbReference type="NCBI Taxonomy" id="2602015"/>
    <lineage>
        <taxon>Bacteria</taxon>
        <taxon>Pseudomonadati</taxon>
        <taxon>Pseudomonadota</taxon>
        <taxon>Alphaproteobacteria</taxon>
        <taxon>Rhodospirillales</taxon>
        <taxon>Dongiaceae</taxon>
        <taxon>Hypericibacter</taxon>
    </lineage>
</organism>
<dbReference type="OrthoDB" id="7360183at2"/>
<sequence length="182" mass="19147">MSDRKSGLDREAMRRMVREVLRDALPEAIKGSAAAKAAAQKVVANAPAPARAEPAAKTPAPGASPSQARQSAGEEVSLQSDQELAQFVRRIVHLLENPATREAVKSGRHAFRLKRFSSSSSAASSGRPAGAVEKIAKGVVKENTVVDAAKAGARLVIGRGVVVTPLARDKARQLGVQIERDV</sequence>
<keyword evidence="3" id="KW-1185">Reference proteome</keyword>
<name>A0A5J6MKU4_9PROT</name>
<dbReference type="EMBL" id="CP042906">
    <property type="protein sequence ID" value="QEX16910.1"/>
    <property type="molecule type" value="Genomic_DNA"/>
</dbReference>
<dbReference type="KEGG" id="htq:FRZ44_22050"/>
<feature type="compositionally biased region" description="Low complexity" evidence="1">
    <location>
        <begin position="42"/>
        <end position="61"/>
    </location>
</feature>
<evidence type="ECO:0000256" key="1">
    <source>
        <dbReference type="SAM" id="MobiDB-lite"/>
    </source>
</evidence>
<evidence type="ECO:0000313" key="3">
    <source>
        <dbReference type="Proteomes" id="UP000326202"/>
    </source>
</evidence>